<sequence>MLTMTQIDYIRKAFFEEGLNISQIAKTFSCDRKTVRKYLAIEDFNQPFPKAKRVTEQPKLDSFKAVIDTWLTEDLKHRRKQRHSARRVFDRLLSDVSGFNCSYRTVAAYVKLKKEQLYKPIKGALPLLHKAGEAQVDFGTADFYENGLLCTGHYLNLSFPASNAGYFQLFKGENQECLFEGLRTIFEHLGGVPPRLWFDNASTIVKKILKYGERDLTASFLRFKQHYNFTAVFCNPSSGNEKGNIENKVGYHRRNFFVPVPSFESLVAYNEELLEKAVADHQRDHYRFNNTIDELHKKDKNVLLHLPAVPYDCSRYETLKTDLYGKFKYGSTFHTYSTAPKYAASRILVQFTASAVIPLDESMRPITKHKRLYGDFKQEQMDWIPYLTQLSRCPSALKYSGIYEMLPNPVQDYLEKVDKPGQRNVLKVLAKLSQENGFARAVDSIAEAIRRDRTDLDSLLTLHKYLKPVHMPETMDVSQLALPELPTFSFEASQYDTMLLSPKAVAKC</sequence>
<evidence type="ECO:0000256" key="2">
    <source>
        <dbReference type="ARBA" id="ARBA00022578"/>
    </source>
</evidence>
<dbReference type="AlphaFoldDB" id="A0A1H7DEV8"/>
<keyword evidence="7" id="KW-1185">Reference proteome</keyword>
<proteinExistence type="inferred from homology"/>
<protein>
    <submittedName>
        <fullName evidence="6">Transposase</fullName>
    </submittedName>
</protein>
<gene>
    <name evidence="6" type="ORF">SAMN05660742_1391</name>
</gene>
<evidence type="ECO:0000256" key="4">
    <source>
        <dbReference type="ARBA" id="ARBA00023172"/>
    </source>
</evidence>
<evidence type="ECO:0000313" key="7">
    <source>
        <dbReference type="Proteomes" id="UP000199662"/>
    </source>
</evidence>
<dbReference type="STRING" id="84035.SAMN05660742_1391"/>
<comment type="similarity">
    <text evidence="1">Belongs to the transposase IS21/IS408/IS1162 family.</text>
</comment>
<keyword evidence="2" id="KW-0815">Transposition</keyword>
<dbReference type="GO" id="GO:0003677">
    <property type="term" value="F:DNA binding"/>
    <property type="evidence" value="ECO:0007669"/>
    <property type="project" value="UniProtKB-KW"/>
</dbReference>
<dbReference type="Proteomes" id="UP000199662">
    <property type="component" value="Unassembled WGS sequence"/>
</dbReference>
<dbReference type="GO" id="GO:0006310">
    <property type="term" value="P:DNA recombination"/>
    <property type="evidence" value="ECO:0007669"/>
    <property type="project" value="UniProtKB-KW"/>
</dbReference>
<dbReference type="EMBL" id="FNZK01000039">
    <property type="protein sequence ID" value="SEJ98092.1"/>
    <property type="molecule type" value="Genomic_DNA"/>
</dbReference>
<dbReference type="PANTHER" id="PTHR35004:SF7">
    <property type="entry name" value="INTEGRASE PROTEIN"/>
    <property type="match status" value="1"/>
</dbReference>
<evidence type="ECO:0000259" key="5">
    <source>
        <dbReference type="PROSITE" id="PS50531"/>
    </source>
</evidence>
<dbReference type="PROSITE" id="PS50531">
    <property type="entry name" value="HTH_IS21"/>
    <property type="match status" value="1"/>
</dbReference>
<keyword evidence="3" id="KW-0238">DNA-binding</keyword>
<feature type="domain" description="HTH IS21-type" evidence="5">
    <location>
        <begin position="6"/>
        <end position="71"/>
    </location>
</feature>
<dbReference type="PANTHER" id="PTHR35004">
    <property type="entry name" value="TRANSPOSASE RV3428C-RELATED"/>
    <property type="match status" value="1"/>
</dbReference>
<dbReference type="NCBIfam" id="NF033546">
    <property type="entry name" value="transpos_IS21"/>
    <property type="match status" value="1"/>
</dbReference>
<keyword evidence="4" id="KW-0233">DNA recombination</keyword>
<accession>A0A1H7DEV8</accession>
<reference evidence="7" key="1">
    <citation type="submission" date="2016-10" db="EMBL/GenBank/DDBJ databases">
        <authorList>
            <person name="Varghese N."/>
            <person name="Submissions S."/>
        </authorList>
    </citation>
    <scope>NUCLEOTIDE SEQUENCE [LARGE SCALE GENOMIC DNA]</scope>
    <source>
        <strain evidence="7">DSM 2179</strain>
    </source>
</reference>
<dbReference type="GO" id="GO:0032196">
    <property type="term" value="P:transposition"/>
    <property type="evidence" value="ECO:0007669"/>
    <property type="project" value="UniProtKB-KW"/>
</dbReference>
<organism evidence="6 7">
    <name type="scientific">Propionispira arboris</name>
    <dbReference type="NCBI Taxonomy" id="84035"/>
    <lineage>
        <taxon>Bacteria</taxon>
        <taxon>Bacillati</taxon>
        <taxon>Bacillota</taxon>
        <taxon>Negativicutes</taxon>
        <taxon>Selenomonadales</taxon>
        <taxon>Selenomonadaceae</taxon>
        <taxon>Propionispira</taxon>
    </lineage>
</organism>
<dbReference type="InterPro" id="IPR017894">
    <property type="entry name" value="HTH_IS21_transposase_type"/>
</dbReference>
<evidence type="ECO:0000256" key="3">
    <source>
        <dbReference type="ARBA" id="ARBA00023125"/>
    </source>
</evidence>
<name>A0A1H7DEV8_9FIRM</name>
<evidence type="ECO:0000256" key="1">
    <source>
        <dbReference type="ARBA" id="ARBA00009277"/>
    </source>
</evidence>
<evidence type="ECO:0000313" key="6">
    <source>
        <dbReference type="EMBL" id="SEJ98092.1"/>
    </source>
</evidence>